<dbReference type="InterPro" id="IPR043916">
    <property type="entry name" value="P8_CR"/>
</dbReference>
<reference evidence="2" key="1">
    <citation type="submission" date="2018-10" db="EMBL/GenBank/DDBJ databases">
        <title>Hidden diversity of soil giant viruses.</title>
        <authorList>
            <person name="Schulz F."/>
            <person name="Alteio L."/>
            <person name="Goudeau D."/>
            <person name="Ryan E.M."/>
            <person name="Malmstrom R.R."/>
            <person name="Blanchard J."/>
            <person name="Woyke T."/>
        </authorList>
    </citation>
    <scope>NUCLEOTIDE SEQUENCE</scope>
    <source>
        <strain evidence="2">DSV1</strain>
    </source>
</reference>
<organism evidence="2">
    <name type="scientific">Dasosvirus sp</name>
    <dbReference type="NCBI Taxonomy" id="2487764"/>
    <lineage>
        <taxon>Viruses</taxon>
        <taxon>Varidnaviria</taxon>
        <taxon>Bamfordvirae</taxon>
        <taxon>Nucleocytoviricota</taxon>
        <taxon>Megaviricetes</taxon>
        <taxon>Imitervirales</taxon>
        <taxon>Mimiviridae</taxon>
        <taxon>Klosneuvirinae</taxon>
    </lineage>
</organism>
<dbReference type="EMBL" id="MK072043">
    <property type="protein sequence ID" value="AYV77407.1"/>
    <property type="molecule type" value="Genomic_DNA"/>
</dbReference>
<proteinExistence type="predicted"/>
<evidence type="ECO:0000259" key="1">
    <source>
        <dbReference type="Pfam" id="PF19065"/>
    </source>
</evidence>
<gene>
    <name evidence="2" type="ORF">Dasosvirus2_3</name>
</gene>
<dbReference type="Pfam" id="PF19065">
    <property type="entry name" value="P8_CR"/>
    <property type="match status" value="1"/>
</dbReference>
<feature type="domain" description="Minor capsid protein P8 central region" evidence="1">
    <location>
        <begin position="47"/>
        <end position="166"/>
    </location>
</feature>
<protein>
    <recommendedName>
        <fullName evidence="1">Minor capsid protein P8 central region domain-containing protein</fullName>
    </recommendedName>
</protein>
<evidence type="ECO:0000313" key="2">
    <source>
        <dbReference type="EMBL" id="AYV77407.1"/>
    </source>
</evidence>
<sequence length="175" mass="20332">MDDQYAPIRQSLDDNCNNENIVSVDIPSDPYAVDEYYYANYVMQEWQTCAYGVSKVYFSVTNIKRIQKQLKKEILERSYGKFILEEDQNVNDLLTSMRAVYDLYSKELPTKITRQVKLLNALTIQYIAPDMMEQIKQYYGYLADIKNPINPLPDPINVNQAGRHQLASTAQLWGL</sequence>
<name>A0A3G4ZR81_9VIRU</name>
<accession>A0A3G4ZR81</accession>